<gene>
    <name evidence="3" type="ORF">FCG67_18605</name>
</gene>
<dbReference type="InterPro" id="IPR036514">
    <property type="entry name" value="SGNH_hydro_sf"/>
</dbReference>
<dbReference type="RefSeq" id="WP_136911179.1">
    <property type="nucleotide sequence ID" value="NZ_SUMD01000009.1"/>
</dbReference>
<dbReference type="SUPFAM" id="SSF52266">
    <property type="entry name" value="SGNH hydrolase"/>
    <property type="match status" value="1"/>
</dbReference>
<dbReference type="InterPro" id="IPR013830">
    <property type="entry name" value="SGNH_hydro"/>
</dbReference>
<dbReference type="CDD" id="cd01823">
    <property type="entry name" value="SEST_like"/>
    <property type="match status" value="1"/>
</dbReference>
<keyword evidence="4" id="KW-1185">Reference proteome</keyword>
<evidence type="ECO:0000259" key="2">
    <source>
        <dbReference type="Pfam" id="PF13472"/>
    </source>
</evidence>
<dbReference type="EMBL" id="SUMD01000009">
    <property type="protein sequence ID" value="TJZ76030.1"/>
    <property type="molecule type" value="Genomic_DNA"/>
</dbReference>
<dbReference type="InterPro" id="IPR037460">
    <property type="entry name" value="SEST-like"/>
</dbReference>
<evidence type="ECO:0000256" key="1">
    <source>
        <dbReference type="SAM" id="SignalP"/>
    </source>
</evidence>
<feature type="domain" description="SGNH hydrolase-type esterase" evidence="2">
    <location>
        <begin position="45"/>
        <end position="281"/>
    </location>
</feature>
<name>A0ABY2RI10_9NOCA</name>
<keyword evidence="3" id="KW-0378">Hydrolase</keyword>
<feature type="signal peptide" evidence="1">
    <location>
        <begin position="1"/>
        <end position="30"/>
    </location>
</feature>
<feature type="chain" id="PRO_5045149304" evidence="1">
    <location>
        <begin position="31"/>
        <end position="293"/>
    </location>
</feature>
<keyword evidence="1" id="KW-0732">Signal</keyword>
<comment type="caution">
    <text evidence="3">The sequence shown here is derived from an EMBL/GenBank/DDBJ whole genome shotgun (WGS) entry which is preliminary data.</text>
</comment>
<dbReference type="Proteomes" id="UP000305109">
    <property type="component" value="Unassembled WGS sequence"/>
</dbReference>
<dbReference type="GO" id="GO:0016787">
    <property type="term" value="F:hydrolase activity"/>
    <property type="evidence" value="ECO:0007669"/>
    <property type="project" value="UniProtKB-KW"/>
</dbReference>
<proteinExistence type="predicted"/>
<sequence>MGLRAGVRRFVTTLGALVAVIGVAAGSASASTPADPQPGREYVNLGDSFSAGSGISPIAPSQEPKCWQSEQNFSHIVAAQLGYQLTDVSCGGADTDAFYRAQHEGMRPQLESLSPTTDLVTLMIGGNNHDTFSGAMATCVEALVKHPSAFDPCRARHGTSLTDPIANQTYPALVTALHDIHAKAPRARVVIVGYPWLLPASGSCYPQMPVAEGDVRYLRQMQALLNDAVERAAAETGSTFVDMAQVSEGRDACKPVGQRLVEPLIGSTHPIPVHPNADGERVLADQVMAAIRQ</sequence>
<dbReference type="PANTHER" id="PTHR37981">
    <property type="entry name" value="LIPASE 2"/>
    <property type="match status" value="1"/>
</dbReference>
<protein>
    <submittedName>
        <fullName evidence="3">SGNH/GDSL hydrolase family protein</fullName>
    </submittedName>
</protein>
<accession>A0ABY2RI10</accession>
<organism evidence="3 4">
    <name type="scientific">Rhodococcus oryzae</name>
    <dbReference type="NCBI Taxonomy" id="2571143"/>
    <lineage>
        <taxon>Bacteria</taxon>
        <taxon>Bacillati</taxon>
        <taxon>Actinomycetota</taxon>
        <taxon>Actinomycetes</taxon>
        <taxon>Mycobacteriales</taxon>
        <taxon>Nocardiaceae</taxon>
        <taxon>Rhodococcus</taxon>
    </lineage>
</organism>
<dbReference type="PANTHER" id="PTHR37981:SF1">
    <property type="entry name" value="SGNH HYDROLASE-TYPE ESTERASE DOMAIN-CONTAINING PROTEIN"/>
    <property type="match status" value="1"/>
</dbReference>
<reference evidence="3 4" key="1">
    <citation type="submission" date="2019-04" db="EMBL/GenBank/DDBJ databases">
        <title>Rhodococcus oryzae sp. nov., a novel actinomycete isolated from rhizosphere soil of rice (Oryza sativa L.).</title>
        <authorList>
            <person name="Li C."/>
        </authorList>
    </citation>
    <scope>NUCLEOTIDE SEQUENCE [LARGE SCALE GENOMIC DNA]</scope>
    <source>
        <strain evidence="3 4">NEAU-CX67</strain>
    </source>
</reference>
<dbReference type="Pfam" id="PF13472">
    <property type="entry name" value="Lipase_GDSL_2"/>
    <property type="match status" value="1"/>
</dbReference>
<evidence type="ECO:0000313" key="4">
    <source>
        <dbReference type="Proteomes" id="UP000305109"/>
    </source>
</evidence>
<dbReference type="Gene3D" id="3.40.50.1110">
    <property type="entry name" value="SGNH hydrolase"/>
    <property type="match status" value="1"/>
</dbReference>
<evidence type="ECO:0000313" key="3">
    <source>
        <dbReference type="EMBL" id="TJZ76030.1"/>
    </source>
</evidence>